<name>A0A3L6KWH0_9TRYP</name>
<dbReference type="SUPFAM" id="SSF117281">
    <property type="entry name" value="Kelch motif"/>
    <property type="match status" value="2"/>
</dbReference>
<dbReference type="EMBL" id="QSBY01000010">
    <property type="protein sequence ID" value="RHW68724.1"/>
    <property type="molecule type" value="Genomic_DNA"/>
</dbReference>
<sequence>MSTEVVHRKLNKYEWVEAAPGKGASPRQNGMIKELLGSAAACTEKKFYLCGGFDLKARRSVSQVVEMDVATKQWSCGVPLPERVRDAAAVAFGDCCLVFGGWNDETYTDNLWFFAPKPSDPAVTPPPGSKESVSCAWSLIPPVGAAPSARTSHNMVLGMLSGSDDAAPTSVVYLFGGFDGAKRLNDVWRLRIGPLMEKNEAEWEIVETKVGVPPVPRDAAAVAFDAAGERLIVFGGFASFLQNDLYIFTLRGGVNTWTSQACLSVPTRRQGCVAAVSGGYFVVCLGGDERGPLPQVLQLSLADFRWAQLSLEREDLSGRGGAVGCVSEKGRRIMLFGGGIPPKLNTSLLELELEKPDAGGSRKKGG</sequence>
<dbReference type="AlphaFoldDB" id="A0A3L6KWH0"/>
<evidence type="ECO:0000256" key="2">
    <source>
        <dbReference type="ARBA" id="ARBA00022737"/>
    </source>
</evidence>
<dbReference type="InterPro" id="IPR015915">
    <property type="entry name" value="Kelch-typ_b-propeller"/>
</dbReference>
<evidence type="ECO:0000313" key="3">
    <source>
        <dbReference type="EMBL" id="RHW68724.1"/>
    </source>
</evidence>
<comment type="caution">
    <text evidence="3">The sequence shown here is derived from an EMBL/GenBank/DDBJ whole genome shotgun (WGS) entry which is preliminary data.</text>
</comment>
<dbReference type="Pfam" id="PF24681">
    <property type="entry name" value="Kelch_KLHDC2_KLHL20_DRC7"/>
    <property type="match status" value="1"/>
</dbReference>
<dbReference type="PANTHER" id="PTHR46093:SF3">
    <property type="entry name" value="ACYL-COA-BINDING DOMAIN-CONTAINING PROTEIN 4"/>
    <property type="match status" value="1"/>
</dbReference>
<organism evidence="3">
    <name type="scientific">Trypanosoma brucei equiperdum</name>
    <dbReference type="NCBI Taxonomy" id="630700"/>
    <lineage>
        <taxon>Eukaryota</taxon>
        <taxon>Discoba</taxon>
        <taxon>Euglenozoa</taxon>
        <taxon>Kinetoplastea</taxon>
        <taxon>Metakinetoplastina</taxon>
        <taxon>Trypanosomatida</taxon>
        <taxon>Trypanosomatidae</taxon>
        <taxon>Trypanosoma</taxon>
    </lineage>
</organism>
<protein>
    <submittedName>
        <fullName evidence="3">Galactose oxidase</fullName>
    </submittedName>
</protein>
<dbReference type="Gene3D" id="2.120.10.80">
    <property type="entry name" value="Kelch-type beta propeller"/>
    <property type="match status" value="2"/>
</dbReference>
<gene>
    <name evidence="3" type="ORF">DPX39_100093500</name>
</gene>
<evidence type="ECO:0000256" key="1">
    <source>
        <dbReference type="ARBA" id="ARBA00022441"/>
    </source>
</evidence>
<dbReference type="PANTHER" id="PTHR46093">
    <property type="entry name" value="ACYL-COA-BINDING DOMAIN-CONTAINING PROTEIN 5"/>
    <property type="match status" value="1"/>
</dbReference>
<keyword evidence="2" id="KW-0677">Repeat</keyword>
<keyword evidence="1" id="KW-0880">Kelch repeat</keyword>
<accession>A0A3L6KWH0</accession>
<reference evidence="3" key="1">
    <citation type="submission" date="2018-09" db="EMBL/GenBank/DDBJ databases">
        <title>whole genome sequence of T. equiperdum IVM-t1 strain.</title>
        <authorList>
            <person name="Suganuma K."/>
        </authorList>
    </citation>
    <scope>NUCLEOTIDE SEQUENCE [LARGE SCALE GENOMIC DNA]</scope>
    <source>
        <strain evidence="3">IVM-t1</strain>
    </source>
</reference>
<dbReference type="Proteomes" id="UP000266743">
    <property type="component" value="Chromosome 10"/>
</dbReference>
<proteinExistence type="predicted"/>